<evidence type="ECO:0000256" key="3">
    <source>
        <dbReference type="ARBA" id="ARBA00022801"/>
    </source>
</evidence>
<dbReference type="GO" id="GO:0008234">
    <property type="term" value="F:cysteine-type peptidase activity"/>
    <property type="evidence" value="ECO:0007669"/>
    <property type="project" value="UniProtKB-KW"/>
</dbReference>
<dbReference type="InterPro" id="IPR038765">
    <property type="entry name" value="Papain-like_cys_pep_sf"/>
</dbReference>
<feature type="chain" id="PRO_5001696035" description="NlpC/P60 domain-containing protein" evidence="5">
    <location>
        <begin position="29"/>
        <end position="289"/>
    </location>
</feature>
<proteinExistence type="inferred from homology"/>
<dbReference type="EMBL" id="JMIR01000042">
    <property type="protein sequence ID" value="KEO81241.1"/>
    <property type="molecule type" value="Genomic_DNA"/>
</dbReference>
<keyword evidence="2" id="KW-0645">Protease</keyword>
<evidence type="ECO:0000256" key="5">
    <source>
        <dbReference type="SAM" id="SignalP"/>
    </source>
</evidence>
<dbReference type="PANTHER" id="PTHR47053">
    <property type="entry name" value="MUREIN DD-ENDOPEPTIDASE MEPH-RELATED"/>
    <property type="match status" value="1"/>
</dbReference>
<accession>A0A074LG91</accession>
<dbReference type="InterPro" id="IPR051202">
    <property type="entry name" value="Peptidase_C40"/>
</dbReference>
<comment type="similarity">
    <text evidence="1">Belongs to the peptidase C40 family.</text>
</comment>
<protein>
    <recommendedName>
        <fullName evidence="6">NlpC/P60 domain-containing protein</fullName>
    </recommendedName>
</protein>
<dbReference type="SUPFAM" id="SSF55383">
    <property type="entry name" value="Copper amine oxidase, domain N"/>
    <property type="match status" value="1"/>
</dbReference>
<dbReference type="Gene3D" id="3.90.1720.10">
    <property type="entry name" value="endopeptidase domain like (from Nostoc punctiforme)"/>
    <property type="match status" value="1"/>
</dbReference>
<dbReference type="InterPro" id="IPR012854">
    <property type="entry name" value="Cu_amine_oxidase-like_N"/>
</dbReference>
<keyword evidence="8" id="KW-1185">Reference proteome</keyword>
<evidence type="ECO:0000256" key="4">
    <source>
        <dbReference type="ARBA" id="ARBA00022807"/>
    </source>
</evidence>
<keyword evidence="5" id="KW-0732">Signal</keyword>
<keyword evidence="4" id="KW-0788">Thiol protease</keyword>
<dbReference type="Proteomes" id="UP000027931">
    <property type="component" value="Unassembled WGS sequence"/>
</dbReference>
<feature type="domain" description="NlpC/P60" evidence="6">
    <location>
        <begin position="168"/>
        <end position="289"/>
    </location>
</feature>
<sequence length="289" mass="30465">MNKYWRHVITATALAAGISSLWGTAAQAAPEYGVNVQVNDQLVNFPDAQPFLDDNDRIQVPLRFVSESMGYEVSWKAVGDEVKVSIVKGSQTVSVQTGTAIGVVNGQPVGMDTTSELIGDRTYVPLRFVTESLGGAVNWDGQTSSALLSTDGKSYAPVAQPLQALAGPALGTKIVESAKQYMGVPYVWGGTTPKGFDCSGLVGYVFNQNHVTVPRTSRQMYQSGAPVSKANLQPGDLVFFNTSGSGVSHVGISLGGSQFISATSSSGVKIDSLSSGYWGARYLGAKRVL</sequence>
<evidence type="ECO:0000313" key="7">
    <source>
        <dbReference type="EMBL" id="KEO81241.1"/>
    </source>
</evidence>
<dbReference type="SUPFAM" id="SSF54001">
    <property type="entry name" value="Cysteine proteinases"/>
    <property type="match status" value="1"/>
</dbReference>
<comment type="caution">
    <text evidence="7">The sequence shown here is derived from an EMBL/GenBank/DDBJ whole genome shotgun (WGS) entry which is preliminary data.</text>
</comment>
<keyword evidence="3" id="KW-0378">Hydrolase</keyword>
<feature type="signal peptide" evidence="5">
    <location>
        <begin position="1"/>
        <end position="28"/>
    </location>
</feature>
<name>A0A074LG91_9BACL</name>
<dbReference type="Gene3D" id="3.30.457.10">
    <property type="entry name" value="Copper amine oxidase-like, N-terminal domain"/>
    <property type="match status" value="1"/>
</dbReference>
<dbReference type="Pfam" id="PF07833">
    <property type="entry name" value="Cu_amine_oxidN1"/>
    <property type="match status" value="1"/>
</dbReference>
<dbReference type="InterPro" id="IPR000064">
    <property type="entry name" value="NLP_P60_dom"/>
</dbReference>
<dbReference type="STRING" id="1157490.EL26_21790"/>
<dbReference type="InterPro" id="IPR036582">
    <property type="entry name" value="Mao_N_sf"/>
</dbReference>
<organism evidence="7 8">
    <name type="scientific">Tumebacillus flagellatus</name>
    <dbReference type="NCBI Taxonomy" id="1157490"/>
    <lineage>
        <taxon>Bacteria</taxon>
        <taxon>Bacillati</taxon>
        <taxon>Bacillota</taxon>
        <taxon>Bacilli</taxon>
        <taxon>Bacillales</taxon>
        <taxon>Alicyclobacillaceae</taxon>
        <taxon>Tumebacillus</taxon>
    </lineage>
</organism>
<evidence type="ECO:0000313" key="8">
    <source>
        <dbReference type="Proteomes" id="UP000027931"/>
    </source>
</evidence>
<dbReference type="PANTHER" id="PTHR47053:SF1">
    <property type="entry name" value="MUREIN DD-ENDOPEPTIDASE MEPH-RELATED"/>
    <property type="match status" value="1"/>
</dbReference>
<dbReference type="RefSeq" id="WP_052036645.1">
    <property type="nucleotide sequence ID" value="NZ_JMIR01000042.1"/>
</dbReference>
<evidence type="ECO:0000256" key="2">
    <source>
        <dbReference type="ARBA" id="ARBA00022670"/>
    </source>
</evidence>
<dbReference type="eggNOG" id="COG0791">
    <property type="taxonomic scope" value="Bacteria"/>
</dbReference>
<reference evidence="7 8" key="1">
    <citation type="journal article" date="2013" name="Int. J. Syst. Evol. Microbiol.">
        <title>Tumebacillus flagellatus sp. nov., an alpha-amylase/pullulanase-producing bacterium isolated from cassava wastewater.</title>
        <authorList>
            <person name="Wang Q."/>
            <person name="Xie N."/>
            <person name="Qin Y."/>
            <person name="Shen N."/>
            <person name="Zhu J."/>
            <person name="Mi H."/>
            <person name="Huang R."/>
        </authorList>
    </citation>
    <scope>NUCLEOTIDE SEQUENCE [LARGE SCALE GENOMIC DNA]</scope>
    <source>
        <strain evidence="7 8">GST4</strain>
    </source>
</reference>
<dbReference type="Pfam" id="PF00877">
    <property type="entry name" value="NLPC_P60"/>
    <property type="match status" value="1"/>
</dbReference>
<dbReference type="PROSITE" id="PS51935">
    <property type="entry name" value="NLPC_P60"/>
    <property type="match status" value="1"/>
</dbReference>
<gene>
    <name evidence="7" type="ORF">EL26_21790</name>
</gene>
<dbReference type="GO" id="GO:0006508">
    <property type="term" value="P:proteolysis"/>
    <property type="evidence" value="ECO:0007669"/>
    <property type="project" value="UniProtKB-KW"/>
</dbReference>
<dbReference type="AlphaFoldDB" id="A0A074LG91"/>
<evidence type="ECO:0000259" key="6">
    <source>
        <dbReference type="PROSITE" id="PS51935"/>
    </source>
</evidence>
<evidence type="ECO:0000256" key="1">
    <source>
        <dbReference type="ARBA" id="ARBA00007074"/>
    </source>
</evidence>